<dbReference type="Pfam" id="PF00085">
    <property type="entry name" value="Thioredoxin"/>
    <property type="match status" value="1"/>
</dbReference>
<dbReference type="Proteomes" id="UP000218811">
    <property type="component" value="Unassembled WGS sequence"/>
</dbReference>
<dbReference type="GO" id="GO:0005737">
    <property type="term" value="C:cytoplasm"/>
    <property type="evidence" value="ECO:0007669"/>
    <property type="project" value="TreeGrafter"/>
</dbReference>
<dbReference type="PANTHER" id="PTHR45663:SF11">
    <property type="entry name" value="GEO12009P1"/>
    <property type="match status" value="1"/>
</dbReference>
<proteinExistence type="predicted"/>
<keyword evidence="1" id="KW-0813">Transport</keyword>
<evidence type="ECO:0000313" key="7">
    <source>
        <dbReference type="Proteomes" id="UP000218811"/>
    </source>
</evidence>
<dbReference type="OMA" id="VLVIMQN"/>
<sequence length="140" mass="15553">MSSLATLRVLRARTACTPGRSFHSTPLRREHFLKANVETFTKAISNKDKVVLVDFYADWCNPCKMLSPILESVTSDPNVKSGSGLPLDLVTIDTDNEIELAQQYNIRSLPTVLAFKDGQPAHRFVGALPEAQVRAWLRAV</sequence>
<gene>
    <name evidence="6" type="ORF">WOLCODRAFT_148729</name>
</gene>
<dbReference type="InterPro" id="IPR013766">
    <property type="entry name" value="Thioredoxin_domain"/>
</dbReference>
<feature type="domain" description="Thioredoxin" evidence="5">
    <location>
        <begin position="1"/>
        <end position="140"/>
    </location>
</feature>
<dbReference type="NCBIfam" id="TIGR01068">
    <property type="entry name" value="thioredoxin"/>
    <property type="match status" value="1"/>
</dbReference>
<organism evidence="6 7">
    <name type="scientific">Wolfiporia cocos (strain MD-104)</name>
    <name type="common">Brown rot fungus</name>
    <dbReference type="NCBI Taxonomy" id="742152"/>
    <lineage>
        <taxon>Eukaryota</taxon>
        <taxon>Fungi</taxon>
        <taxon>Dikarya</taxon>
        <taxon>Basidiomycota</taxon>
        <taxon>Agaricomycotina</taxon>
        <taxon>Agaricomycetes</taxon>
        <taxon>Polyporales</taxon>
        <taxon>Phaeolaceae</taxon>
        <taxon>Wolfiporia</taxon>
    </lineage>
</organism>
<dbReference type="InterPro" id="IPR036249">
    <property type="entry name" value="Thioredoxin-like_sf"/>
</dbReference>
<dbReference type="InterPro" id="IPR005746">
    <property type="entry name" value="Thioredoxin"/>
</dbReference>
<evidence type="ECO:0000313" key="6">
    <source>
        <dbReference type="EMBL" id="PCH37772.1"/>
    </source>
</evidence>
<dbReference type="CDD" id="cd02947">
    <property type="entry name" value="TRX_family"/>
    <property type="match status" value="1"/>
</dbReference>
<dbReference type="SUPFAM" id="SSF52833">
    <property type="entry name" value="Thioredoxin-like"/>
    <property type="match status" value="1"/>
</dbReference>
<dbReference type="STRING" id="742152.A0A2H3J692"/>
<evidence type="ECO:0000256" key="1">
    <source>
        <dbReference type="ARBA" id="ARBA00022448"/>
    </source>
</evidence>
<name>A0A2H3J692_WOLCO</name>
<evidence type="ECO:0000256" key="2">
    <source>
        <dbReference type="ARBA" id="ARBA00022982"/>
    </source>
</evidence>
<protein>
    <submittedName>
        <fullName evidence="6">Thioredoxin</fullName>
    </submittedName>
</protein>
<accession>A0A2H3J692</accession>
<dbReference type="PANTHER" id="PTHR45663">
    <property type="entry name" value="GEO12009P1"/>
    <property type="match status" value="1"/>
</dbReference>
<evidence type="ECO:0000256" key="4">
    <source>
        <dbReference type="ARBA" id="ARBA00023284"/>
    </source>
</evidence>
<evidence type="ECO:0000259" key="5">
    <source>
        <dbReference type="PROSITE" id="PS51352"/>
    </source>
</evidence>
<dbReference type="FunFam" id="3.40.30.10:FF:000001">
    <property type="entry name" value="Thioredoxin"/>
    <property type="match status" value="1"/>
</dbReference>
<dbReference type="GO" id="GO:0015035">
    <property type="term" value="F:protein-disulfide reductase activity"/>
    <property type="evidence" value="ECO:0007669"/>
    <property type="project" value="InterPro"/>
</dbReference>
<keyword evidence="7" id="KW-1185">Reference proteome</keyword>
<evidence type="ECO:0000256" key="3">
    <source>
        <dbReference type="ARBA" id="ARBA00023157"/>
    </source>
</evidence>
<dbReference type="Gene3D" id="3.40.30.10">
    <property type="entry name" value="Glutaredoxin"/>
    <property type="match status" value="1"/>
</dbReference>
<keyword evidence="4" id="KW-0676">Redox-active center</keyword>
<reference evidence="6 7" key="1">
    <citation type="journal article" date="2012" name="Science">
        <title>The Paleozoic origin of enzymatic lignin decomposition reconstructed from 31 fungal genomes.</title>
        <authorList>
            <person name="Floudas D."/>
            <person name="Binder M."/>
            <person name="Riley R."/>
            <person name="Barry K."/>
            <person name="Blanchette R.A."/>
            <person name="Henrissat B."/>
            <person name="Martinez A.T."/>
            <person name="Otillar R."/>
            <person name="Spatafora J.W."/>
            <person name="Yadav J.S."/>
            <person name="Aerts A."/>
            <person name="Benoit I."/>
            <person name="Boyd A."/>
            <person name="Carlson A."/>
            <person name="Copeland A."/>
            <person name="Coutinho P.M."/>
            <person name="de Vries R.P."/>
            <person name="Ferreira P."/>
            <person name="Findley K."/>
            <person name="Foster B."/>
            <person name="Gaskell J."/>
            <person name="Glotzer D."/>
            <person name="Gorecki P."/>
            <person name="Heitman J."/>
            <person name="Hesse C."/>
            <person name="Hori C."/>
            <person name="Igarashi K."/>
            <person name="Jurgens J.A."/>
            <person name="Kallen N."/>
            <person name="Kersten P."/>
            <person name="Kohler A."/>
            <person name="Kuees U."/>
            <person name="Kumar T.K.A."/>
            <person name="Kuo A."/>
            <person name="LaButti K."/>
            <person name="Larrondo L.F."/>
            <person name="Lindquist E."/>
            <person name="Ling A."/>
            <person name="Lombard V."/>
            <person name="Lucas S."/>
            <person name="Lundell T."/>
            <person name="Martin R."/>
            <person name="McLaughlin D.J."/>
            <person name="Morgenstern I."/>
            <person name="Morin E."/>
            <person name="Murat C."/>
            <person name="Nagy L.G."/>
            <person name="Nolan M."/>
            <person name="Ohm R.A."/>
            <person name="Patyshakuliyeva A."/>
            <person name="Rokas A."/>
            <person name="Ruiz-Duenas F.J."/>
            <person name="Sabat G."/>
            <person name="Salamov A."/>
            <person name="Samejima M."/>
            <person name="Schmutz J."/>
            <person name="Slot J.C."/>
            <person name="St John F."/>
            <person name="Stenlid J."/>
            <person name="Sun H."/>
            <person name="Sun S."/>
            <person name="Syed K."/>
            <person name="Tsang A."/>
            <person name="Wiebenga A."/>
            <person name="Young D."/>
            <person name="Pisabarro A."/>
            <person name="Eastwood D.C."/>
            <person name="Martin F."/>
            <person name="Cullen D."/>
            <person name="Grigoriev I.V."/>
            <person name="Hibbett D.S."/>
        </authorList>
    </citation>
    <scope>NUCLEOTIDE SEQUENCE [LARGE SCALE GENOMIC DNA]</scope>
    <source>
        <strain evidence="6 7">MD-104</strain>
    </source>
</reference>
<keyword evidence="3" id="KW-1015">Disulfide bond</keyword>
<dbReference type="PRINTS" id="PR00421">
    <property type="entry name" value="THIOREDOXIN"/>
</dbReference>
<dbReference type="PROSITE" id="PS51352">
    <property type="entry name" value="THIOREDOXIN_2"/>
    <property type="match status" value="1"/>
</dbReference>
<dbReference type="OrthoDB" id="2121326at2759"/>
<dbReference type="EMBL" id="KB467942">
    <property type="protein sequence ID" value="PCH37772.1"/>
    <property type="molecule type" value="Genomic_DNA"/>
</dbReference>
<keyword evidence="2" id="KW-0249">Electron transport</keyword>
<dbReference type="AlphaFoldDB" id="A0A2H3J692"/>